<evidence type="ECO:0000313" key="6">
    <source>
        <dbReference type="Proteomes" id="UP000007305"/>
    </source>
</evidence>
<protein>
    <recommendedName>
        <fullName evidence="7">Zinc ion binding</fullName>
    </recommendedName>
</protein>
<feature type="region of interest" description="Disordered" evidence="1">
    <location>
        <begin position="69"/>
        <end position="133"/>
    </location>
</feature>
<reference evidence="6" key="1">
    <citation type="submission" date="2015-12" db="EMBL/GenBank/DDBJ databases">
        <title>Update maize B73 reference genome by single molecule sequencing technologies.</title>
        <authorList>
            <consortium name="Maize Genome Sequencing Project"/>
            <person name="Ware D."/>
        </authorList>
    </citation>
    <scope>NUCLEOTIDE SEQUENCE [LARGE SCALE GENOMIC DNA]</scope>
    <source>
        <strain evidence="6">cv. B73</strain>
    </source>
</reference>
<evidence type="ECO:0000259" key="3">
    <source>
        <dbReference type="PROSITE" id="PS51360"/>
    </source>
</evidence>
<dbReference type="Pfam" id="PF03126">
    <property type="entry name" value="Plus-3"/>
    <property type="match status" value="1"/>
</dbReference>
<dbReference type="Gene3D" id="1.10.245.10">
    <property type="entry name" value="SWIB/MDM2 domain"/>
    <property type="match status" value="1"/>
</dbReference>
<dbReference type="AlphaFoldDB" id="A0A804N9U1"/>
<dbReference type="SMART" id="SM00719">
    <property type="entry name" value="Plus3"/>
    <property type="match status" value="1"/>
</dbReference>
<organism evidence="5 6">
    <name type="scientific">Zea mays</name>
    <name type="common">Maize</name>
    <dbReference type="NCBI Taxonomy" id="4577"/>
    <lineage>
        <taxon>Eukaryota</taxon>
        <taxon>Viridiplantae</taxon>
        <taxon>Streptophyta</taxon>
        <taxon>Embryophyta</taxon>
        <taxon>Tracheophyta</taxon>
        <taxon>Spermatophyta</taxon>
        <taxon>Magnoliopsida</taxon>
        <taxon>Liliopsida</taxon>
        <taxon>Poales</taxon>
        <taxon>Poaceae</taxon>
        <taxon>PACMAD clade</taxon>
        <taxon>Panicoideae</taxon>
        <taxon>Andropogonodae</taxon>
        <taxon>Andropogoneae</taxon>
        <taxon>Tripsacinae</taxon>
        <taxon>Zea</taxon>
    </lineage>
</organism>
<sequence>MFFSLLSFLTTVHVHIQSKTDNYKILFKDYWEGIKDAEHLTLVDLEEASDILNRKLNCKGATLERFPADDHKLDENTSPDNGANDQTRFPADDLKTHENTSPDNGANDQTISFDSEGKQIKANTSRNNKSNKRTYVGWGSKELIGFLSSLGKDTSKSLDELEIIGVVKGYIKQKKLYQDDKKLRFLCDDKLQPLFTRRKVRCKMIRKFLAVHLASNAISEDERFCSYEDDDDALVIKKRPRNSLGPKIAKRVSERSKRHFASLTQNNINLIYLRKTLVISLLNQPDTFEQKVIGCFVRVRCGKKTHSYEIPKKAYLLGKVIGIKKSKNEYKINDTYTKILLCVTGLLDDVSVSMLSDEDLEEDECDDLISLAEKGLLERATVAELEEKVATVHTDIVNHDLDTRRILFRVVKMGSIPFHQTLGEKLYFFAF</sequence>
<dbReference type="PROSITE" id="PS51925">
    <property type="entry name" value="SWIB_MDM2"/>
    <property type="match status" value="1"/>
</dbReference>
<feature type="chain" id="PRO_5032375259" description="Zinc ion binding" evidence="2">
    <location>
        <begin position="17"/>
        <end position="431"/>
    </location>
</feature>
<dbReference type="Proteomes" id="UP000007305">
    <property type="component" value="Chromosome 3"/>
</dbReference>
<dbReference type="GO" id="GO:0003677">
    <property type="term" value="F:DNA binding"/>
    <property type="evidence" value="ECO:0007669"/>
    <property type="project" value="InterPro"/>
</dbReference>
<dbReference type="InterPro" id="IPR036128">
    <property type="entry name" value="Plus3-like_sf"/>
</dbReference>
<dbReference type="InterPro" id="IPR036885">
    <property type="entry name" value="SWIB_MDM2_dom_sf"/>
</dbReference>
<feature type="domain" description="DM2" evidence="4">
    <location>
        <begin position="132"/>
        <end position="215"/>
    </location>
</feature>
<evidence type="ECO:0000259" key="4">
    <source>
        <dbReference type="PROSITE" id="PS51925"/>
    </source>
</evidence>
<dbReference type="EnsemblPlants" id="Zm00001eb145560_T001">
    <property type="protein sequence ID" value="Zm00001eb145560_P001"/>
    <property type="gene ID" value="Zm00001eb145560"/>
</dbReference>
<evidence type="ECO:0008006" key="7">
    <source>
        <dbReference type="Google" id="ProtNLM"/>
    </source>
</evidence>
<dbReference type="SUPFAM" id="SSF159042">
    <property type="entry name" value="Plus3-like"/>
    <property type="match status" value="1"/>
</dbReference>
<evidence type="ECO:0000256" key="1">
    <source>
        <dbReference type="SAM" id="MobiDB-lite"/>
    </source>
</evidence>
<feature type="signal peptide" evidence="2">
    <location>
        <begin position="1"/>
        <end position="16"/>
    </location>
</feature>
<evidence type="ECO:0000313" key="5">
    <source>
        <dbReference type="EnsemblPlants" id="Zm00001eb145560_P001"/>
    </source>
</evidence>
<feature type="compositionally biased region" description="Polar residues" evidence="1">
    <location>
        <begin position="76"/>
        <end position="87"/>
    </location>
</feature>
<proteinExistence type="predicted"/>
<dbReference type="PANTHER" id="PTHR46851">
    <property type="entry name" value="OS01G0884500 PROTEIN"/>
    <property type="match status" value="1"/>
</dbReference>
<dbReference type="PANTHER" id="PTHR46851:SF21">
    <property type="entry name" value="OS01G0884500 PROTEIN"/>
    <property type="match status" value="1"/>
</dbReference>
<keyword evidence="2" id="KW-0732">Signal</keyword>
<feature type="domain" description="Plus3" evidence="3">
    <location>
        <begin position="262"/>
        <end position="397"/>
    </location>
</feature>
<feature type="compositionally biased region" description="Basic and acidic residues" evidence="1">
    <location>
        <begin position="90"/>
        <end position="100"/>
    </location>
</feature>
<dbReference type="SUPFAM" id="SSF47592">
    <property type="entry name" value="SWIB/MDM2 domain"/>
    <property type="match status" value="1"/>
</dbReference>
<dbReference type="PROSITE" id="PS51360">
    <property type="entry name" value="PLUS3"/>
    <property type="match status" value="1"/>
</dbReference>
<dbReference type="InterPro" id="IPR045894">
    <property type="entry name" value="At5g08430-like"/>
</dbReference>
<feature type="compositionally biased region" description="Polar residues" evidence="1">
    <location>
        <begin position="101"/>
        <end position="113"/>
    </location>
</feature>
<accession>A0A804N9U1</accession>
<reference evidence="5" key="2">
    <citation type="submission" date="2019-07" db="EMBL/GenBank/DDBJ databases">
        <authorList>
            <person name="Seetharam A."/>
            <person name="Woodhouse M."/>
            <person name="Cannon E."/>
        </authorList>
    </citation>
    <scope>NUCLEOTIDE SEQUENCE [LARGE SCALE GENOMIC DNA]</scope>
    <source>
        <strain evidence="5">cv. B73</strain>
    </source>
</reference>
<evidence type="ECO:0000256" key="2">
    <source>
        <dbReference type="SAM" id="SignalP"/>
    </source>
</evidence>
<dbReference type="InParanoid" id="A0A804N9U1"/>
<dbReference type="Gramene" id="Zm00001eb145560_T001">
    <property type="protein sequence ID" value="Zm00001eb145560_P001"/>
    <property type="gene ID" value="Zm00001eb145560"/>
</dbReference>
<name>A0A804N9U1_MAIZE</name>
<dbReference type="InterPro" id="IPR004343">
    <property type="entry name" value="Plus-3_dom"/>
</dbReference>
<keyword evidence="6" id="KW-1185">Reference proteome</keyword>
<reference evidence="5" key="3">
    <citation type="submission" date="2021-05" db="UniProtKB">
        <authorList>
            <consortium name="EnsemblPlants"/>
        </authorList>
    </citation>
    <scope>IDENTIFICATION</scope>
    <source>
        <strain evidence="5">cv. B73</strain>
    </source>
</reference>
<dbReference type="InterPro" id="IPR003121">
    <property type="entry name" value="SWIB_MDM2_domain"/>
</dbReference>
<dbReference type="Pfam" id="PF02201">
    <property type="entry name" value="SWIB"/>
    <property type="match status" value="1"/>
</dbReference>
<dbReference type="Gene3D" id="3.90.70.200">
    <property type="entry name" value="Plus-3 domain"/>
    <property type="match status" value="1"/>
</dbReference>